<dbReference type="InterPro" id="IPR000515">
    <property type="entry name" value="MetI-like"/>
</dbReference>
<gene>
    <name evidence="9" type="ORF">RB614_42200</name>
</gene>
<dbReference type="PROSITE" id="PS50928">
    <property type="entry name" value="ABC_TM1"/>
    <property type="match status" value="1"/>
</dbReference>
<feature type="transmembrane region" description="Helical" evidence="7">
    <location>
        <begin position="215"/>
        <end position="235"/>
    </location>
</feature>
<keyword evidence="6 7" id="KW-0472">Membrane</keyword>
<sequence length="260" mass="27935">MRPVLRRARGLVPLVALLALWQLFGTDDSVYFPRPSTWWTAMVAEWDNDRLVEAVAATSGRFVLSLAIATVIGALIGFAMAEVPVLDRSLNPTFEFLRVMPAAVTVPIFVLMLGYTNQMAVVAIVFSSMWPMILSTRSAAADIPPLLRDVGTTLHLSGLQVVRKILLPSLFPAVFLALRVAGPITFVVTLLVEMLTGITGTGSAIFLAQQSYQPSTVYGFICVVAIMALLVDVAAGRLEKAATAFGGARSRSGRTEQVPA</sequence>
<dbReference type="SUPFAM" id="SSF161098">
    <property type="entry name" value="MetI-like"/>
    <property type="match status" value="1"/>
</dbReference>
<dbReference type="EMBL" id="JAVHUY010000071">
    <property type="protein sequence ID" value="MDQ7911122.1"/>
    <property type="molecule type" value="Genomic_DNA"/>
</dbReference>
<dbReference type="CDD" id="cd06261">
    <property type="entry name" value="TM_PBP2"/>
    <property type="match status" value="1"/>
</dbReference>
<evidence type="ECO:0000256" key="7">
    <source>
        <dbReference type="RuleBase" id="RU363032"/>
    </source>
</evidence>
<evidence type="ECO:0000256" key="3">
    <source>
        <dbReference type="ARBA" id="ARBA00022475"/>
    </source>
</evidence>
<organism evidence="9 10">
    <name type="scientific">Phytohabitans maris</name>
    <dbReference type="NCBI Taxonomy" id="3071409"/>
    <lineage>
        <taxon>Bacteria</taxon>
        <taxon>Bacillati</taxon>
        <taxon>Actinomycetota</taxon>
        <taxon>Actinomycetes</taxon>
        <taxon>Micromonosporales</taxon>
        <taxon>Micromonosporaceae</taxon>
    </lineage>
</organism>
<keyword evidence="2 7" id="KW-0813">Transport</keyword>
<proteinExistence type="inferred from homology"/>
<keyword evidence="4 7" id="KW-0812">Transmembrane</keyword>
<dbReference type="RefSeq" id="WP_308718347.1">
    <property type="nucleotide sequence ID" value="NZ_JAVHUY010000071.1"/>
</dbReference>
<evidence type="ECO:0000256" key="1">
    <source>
        <dbReference type="ARBA" id="ARBA00004651"/>
    </source>
</evidence>
<dbReference type="Proteomes" id="UP001230908">
    <property type="component" value="Unassembled WGS sequence"/>
</dbReference>
<keyword evidence="5 7" id="KW-1133">Transmembrane helix</keyword>
<comment type="subcellular location">
    <subcellularLocation>
        <location evidence="1 7">Cell membrane</location>
        <topology evidence="1 7">Multi-pass membrane protein</topology>
    </subcellularLocation>
</comment>
<evidence type="ECO:0000313" key="9">
    <source>
        <dbReference type="EMBL" id="MDQ7911122.1"/>
    </source>
</evidence>
<evidence type="ECO:0000256" key="5">
    <source>
        <dbReference type="ARBA" id="ARBA00022989"/>
    </source>
</evidence>
<dbReference type="PANTHER" id="PTHR30151:SF0">
    <property type="entry name" value="ABC TRANSPORTER PERMEASE PROTEIN MJ0413-RELATED"/>
    <property type="match status" value="1"/>
</dbReference>
<dbReference type="Gene3D" id="1.10.3720.10">
    <property type="entry name" value="MetI-like"/>
    <property type="match status" value="1"/>
</dbReference>
<accession>A0ABU0ZYU2</accession>
<reference evidence="9 10" key="1">
    <citation type="submission" date="2023-08" db="EMBL/GenBank/DDBJ databases">
        <title>Phytohabitans sansha sp. nov., isolated from marine sediment.</title>
        <authorList>
            <person name="Zhao Y."/>
            <person name="Yi K."/>
        </authorList>
    </citation>
    <scope>NUCLEOTIDE SEQUENCE [LARGE SCALE GENOMIC DNA]</scope>
    <source>
        <strain evidence="9 10">ZYX-F-186</strain>
    </source>
</reference>
<comment type="similarity">
    <text evidence="7">Belongs to the binding-protein-dependent transport system permease family.</text>
</comment>
<dbReference type="Pfam" id="PF00528">
    <property type="entry name" value="BPD_transp_1"/>
    <property type="match status" value="1"/>
</dbReference>
<feature type="domain" description="ABC transmembrane type-1" evidence="8">
    <location>
        <begin position="55"/>
        <end position="239"/>
    </location>
</feature>
<evidence type="ECO:0000256" key="6">
    <source>
        <dbReference type="ARBA" id="ARBA00023136"/>
    </source>
</evidence>
<dbReference type="PANTHER" id="PTHR30151">
    <property type="entry name" value="ALKANE SULFONATE ABC TRANSPORTER-RELATED, MEMBRANE SUBUNIT"/>
    <property type="match status" value="1"/>
</dbReference>
<feature type="transmembrane region" description="Helical" evidence="7">
    <location>
        <begin position="96"/>
        <end position="115"/>
    </location>
</feature>
<keyword evidence="10" id="KW-1185">Reference proteome</keyword>
<evidence type="ECO:0000256" key="2">
    <source>
        <dbReference type="ARBA" id="ARBA00022448"/>
    </source>
</evidence>
<feature type="transmembrane region" description="Helical" evidence="7">
    <location>
        <begin position="184"/>
        <end position="208"/>
    </location>
</feature>
<evidence type="ECO:0000313" key="10">
    <source>
        <dbReference type="Proteomes" id="UP001230908"/>
    </source>
</evidence>
<name>A0ABU0ZYU2_9ACTN</name>
<evidence type="ECO:0000259" key="8">
    <source>
        <dbReference type="PROSITE" id="PS50928"/>
    </source>
</evidence>
<dbReference type="InterPro" id="IPR035906">
    <property type="entry name" value="MetI-like_sf"/>
</dbReference>
<protein>
    <submittedName>
        <fullName evidence="9">ABC transporter permease subunit</fullName>
    </submittedName>
</protein>
<evidence type="ECO:0000256" key="4">
    <source>
        <dbReference type="ARBA" id="ARBA00022692"/>
    </source>
</evidence>
<keyword evidence="3" id="KW-1003">Cell membrane</keyword>
<feature type="transmembrane region" description="Helical" evidence="7">
    <location>
        <begin position="62"/>
        <end position="84"/>
    </location>
</feature>
<comment type="caution">
    <text evidence="9">The sequence shown here is derived from an EMBL/GenBank/DDBJ whole genome shotgun (WGS) entry which is preliminary data.</text>
</comment>